<dbReference type="PANTHER" id="PTHR36836:SF1">
    <property type="entry name" value="COLANIC ACID BIOSYNTHESIS PROTEIN WCAK"/>
    <property type="match status" value="1"/>
</dbReference>
<dbReference type="RefSeq" id="WP_161823478.1">
    <property type="nucleotide sequence ID" value="NZ_WVIC01000001.1"/>
</dbReference>
<dbReference type="Pfam" id="PF04230">
    <property type="entry name" value="PS_pyruv_trans"/>
    <property type="match status" value="1"/>
</dbReference>
<gene>
    <name evidence="2" type="ORF">GS597_00405</name>
</gene>
<comment type="caution">
    <text evidence="2">The sequence shown here is derived from an EMBL/GenBank/DDBJ whole genome shotgun (WGS) entry which is preliminary data.</text>
</comment>
<evidence type="ECO:0000259" key="1">
    <source>
        <dbReference type="Pfam" id="PF04230"/>
    </source>
</evidence>
<dbReference type="Proteomes" id="UP000607397">
    <property type="component" value="Unassembled WGS sequence"/>
</dbReference>
<reference evidence="2" key="1">
    <citation type="submission" date="2019-12" db="EMBL/GenBank/DDBJ databases">
        <title>High-Quality draft genome sequences of three cyanobacteria isolated from the limestone walls of the Old Cathedral of Coimbra.</title>
        <authorList>
            <person name="Tiago I."/>
            <person name="Soares F."/>
            <person name="Portugal A."/>
        </authorList>
    </citation>
    <scope>NUCLEOTIDE SEQUENCE [LARGE SCALE GENOMIC DNA]</scope>
    <source>
        <strain evidence="2">C</strain>
    </source>
</reference>
<sequence length="453" mass="52090">MFFGKIKEKSELISSQKKSLKIGLMGPWGYGNLGDAAIQTAMIQNLKKYLPQAEIVGFSIFPEETQKRHHIPAFAMCGVPGNTWWIENSQSRLIYLFYKVSKTIREIQNSVVRKLFIPVRLPLEFILECFAVFRSFRIFKDFDAFIVSGGGQLDDVFEGAWQQPYALLLWAIISKLRRTKFLVVSVGAGPIQSTLSKFFFKTALSLADYRSYRDKNSKKYIEDVLRFEREKDPIFPDLAHSLDLTPYHFVSSCEKLNHKVVGLSPIPHRRPGMPPGLDSKDDGVYQNYLFQMVEIVKWLIQQKYKILFFTGQDPIDRPVIEEIKSILHEQGVSIDDGTIIENPTTTVNQLMHEISRADWVIASRFHSILLSLLLEKPVLALSFHDKIDSLMRRFCQSEYCLSLDSFELNQVYEKFLQLVACSEQVGEEIAQENHTCQNELEAQYRLIFGTSAT</sequence>
<feature type="domain" description="Polysaccharide pyruvyl transferase" evidence="1">
    <location>
        <begin position="32"/>
        <end position="382"/>
    </location>
</feature>
<dbReference type="PANTHER" id="PTHR36836">
    <property type="entry name" value="COLANIC ACID BIOSYNTHESIS PROTEIN WCAK"/>
    <property type="match status" value="1"/>
</dbReference>
<organism evidence="2 3">
    <name type="scientific">Petrachloros mirabilis ULC683</name>
    <dbReference type="NCBI Taxonomy" id="2781853"/>
    <lineage>
        <taxon>Bacteria</taxon>
        <taxon>Bacillati</taxon>
        <taxon>Cyanobacteriota</taxon>
        <taxon>Cyanophyceae</taxon>
        <taxon>Synechococcales</taxon>
        <taxon>Petrachlorosaceae</taxon>
        <taxon>Petrachloros</taxon>
        <taxon>Petrachloros mirabilis</taxon>
    </lineage>
</organism>
<dbReference type="AlphaFoldDB" id="A0A8K1ZVT5"/>
<evidence type="ECO:0000313" key="2">
    <source>
        <dbReference type="EMBL" id="NCJ05006.1"/>
    </source>
</evidence>
<protein>
    <recommendedName>
        <fullName evidence="1">Polysaccharide pyruvyl transferase domain-containing protein</fullName>
    </recommendedName>
</protein>
<accession>A0A8K1ZVT5</accession>
<keyword evidence="3" id="KW-1185">Reference proteome</keyword>
<dbReference type="InterPro" id="IPR007345">
    <property type="entry name" value="Polysacch_pyruvyl_Trfase"/>
</dbReference>
<proteinExistence type="predicted"/>
<dbReference type="EMBL" id="WVIC01000001">
    <property type="protein sequence ID" value="NCJ05006.1"/>
    <property type="molecule type" value="Genomic_DNA"/>
</dbReference>
<evidence type="ECO:0000313" key="3">
    <source>
        <dbReference type="Proteomes" id="UP000607397"/>
    </source>
</evidence>
<name>A0A8K1ZVT5_9CYAN</name>